<sequence>MLGRSHRVATSQKALRWRRRDRACAEGPDAVSRRRRKQSGAGQDRECAEGWEKPGCASCKLPLIDLCYKDHSWVEKTDIALLPIGHISDDIAIFDHFIFFHSSRQGVWVSHGFEEGGLPFDLRFMRRYQTWINNVLPGPVSRWMLKKYDE</sequence>
<name>A0ABN9LH82_9NEOB</name>
<dbReference type="Pfam" id="PF00743">
    <property type="entry name" value="FMO-like"/>
    <property type="match status" value="1"/>
</dbReference>
<proteinExistence type="inferred from homology"/>
<evidence type="ECO:0000313" key="6">
    <source>
        <dbReference type="Proteomes" id="UP001176940"/>
    </source>
</evidence>
<dbReference type="EMBL" id="CAUEEQ010016126">
    <property type="protein sequence ID" value="CAJ0940022.1"/>
    <property type="molecule type" value="Genomic_DNA"/>
</dbReference>
<evidence type="ECO:0000256" key="2">
    <source>
        <dbReference type="ARBA" id="ARBA00022827"/>
    </source>
</evidence>
<comment type="cofactor">
    <cofactor evidence="4">
        <name>FAD</name>
        <dbReference type="ChEBI" id="CHEBI:57692"/>
    </cofactor>
</comment>
<keyword evidence="6" id="KW-1185">Reference proteome</keyword>
<keyword evidence="2 4" id="KW-0274">FAD</keyword>
<comment type="caution">
    <text evidence="5">The sequence shown here is derived from an EMBL/GenBank/DDBJ whole genome shotgun (WGS) entry which is preliminary data.</text>
</comment>
<organism evidence="5 6">
    <name type="scientific">Ranitomeya imitator</name>
    <name type="common">mimic poison frog</name>
    <dbReference type="NCBI Taxonomy" id="111125"/>
    <lineage>
        <taxon>Eukaryota</taxon>
        <taxon>Metazoa</taxon>
        <taxon>Chordata</taxon>
        <taxon>Craniata</taxon>
        <taxon>Vertebrata</taxon>
        <taxon>Euteleostomi</taxon>
        <taxon>Amphibia</taxon>
        <taxon>Batrachia</taxon>
        <taxon>Anura</taxon>
        <taxon>Neobatrachia</taxon>
        <taxon>Hyloidea</taxon>
        <taxon>Dendrobatidae</taxon>
        <taxon>Dendrobatinae</taxon>
        <taxon>Ranitomeya</taxon>
    </lineage>
</organism>
<evidence type="ECO:0000313" key="5">
    <source>
        <dbReference type="EMBL" id="CAJ0940022.1"/>
    </source>
</evidence>
<accession>A0ABN9LH82</accession>
<dbReference type="EC" id="1.-.-.-" evidence="4"/>
<evidence type="ECO:0000256" key="3">
    <source>
        <dbReference type="ARBA" id="ARBA00023002"/>
    </source>
</evidence>
<reference evidence="5" key="1">
    <citation type="submission" date="2023-07" db="EMBL/GenBank/DDBJ databases">
        <authorList>
            <person name="Stuckert A."/>
        </authorList>
    </citation>
    <scope>NUCLEOTIDE SEQUENCE</scope>
</reference>
<keyword evidence="3 4" id="KW-0560">Oxidoreductase</keyword>
<keyword evidence="4" id="KW-0503">Monooxygenase</keyword>
<evidence type="ECO:0000256" key="1">
    <source>
        <dbReference type="ARBA" id="ARBA00022630"/>
    </source>
</evidence>
<evidence type="ECO:0000256" key="4">
    <source>
        <dbReference type="RuleBase" id="RU361177"/>
    </source>
</evidence>
<comment type="similarity">
    <text evidence="4">Belongs to the FMO family.</text>
</comment>
<gene>
    <name evidence="5" type="ORF">RIMI_LOCUS8211638</name>
</gene>
<protein>
    <recommendedName>
        <fullName evidence="4">Flavin-containing monooxygenase</fullName>
        <ecNumber evidence="4">1.-.-.-</ecNumber>
    </recommendedName>
</protein>
<dbReference type="InterPro" id="IPR020946">
    <property type="entry name" value="Flavin_mOase-like"/>
</dbReference>
<keyword evidence="1 4" id="KW-0285">Flavoprotein</keyword>
<dbReference type="Proteomes" id="UP001176940">
    <property type="component" value="Unassembled WGS sequence"/>
</dbReference>